<protein>
    <recommendedName>
        <fullName evidence="15">Riboflavin biosynthesis protein</fullName>
    </recommendedName>
    <domain>
        <recommendedName>
            <fullName evidence="15">Riboflavin kinase</fullName>
            <ecNumber evidence="15">2.7.1.26</ecNumber>
        </recommendedName>
        <alternativeName>
            <fullName evidence="15">Flavokinase</fullName>
        </alternativeName>
    </domain>
    <domain>
        <recommendedName>
            <fullName evidence="15">FMN adenylyltransferase</fullName>
            <ecNumber evidence="15">2.7.7.2</ecNumber>
        </recommendedName>
        <alternativeName>
            <fullName evidence="15">FAD pyrophosphorylase</fullName>
        </alternativeName>
        <alternativeName>
            <fullName evidence="15">FAD synthase</fullName>
        </alternativeName>
    </domain>
</protein>
<dbReference type="FunFam" id="3.40.50.620:FF:000021">
    <property type="entry name" value="Riboflavin biosynthesis protein"/>
    <property type="match status" value="1"/>
</dbReference>
<evidence type="ECO:0000256" key="12">
    <source>
        <dbReference type="ARBA" id="ARBA00023268"/>
    </source>
</evidence>
<dbReference type="GO" id="GO:0009398">
    <property type="term" value="P:FMN biosynthetic process"/>
    <property type="evidence" value="ECO:0007669"/>
    <property type="project" value="UniProtKB-UniRule"/>
</dbReference>
<dbReference type="InterPro" id="IPR023468">
    <property type="entry name" value="Riboflavin_kinase"/>
</dbReference>
<keyword evidence="12" id="KW-0511">Multifunctional enzyme</keyword>
<dbReference type="SUPFAM" id="SSF82114">
    <property type="entry name" value="Riboflavin kinase-like"/>
    <property type="match status" value="1"/>
</dbReference>
<evidence type="ECO:0000256" key="9">
    <source>
        <dbReference type="ARBA" id="ARBA00022777"/>
    </source>
</evidence>
<gene>
    <name evidence="17" type="ORF">EDC23_2733</name>
</gene>
<organism evidence="17 18">
    <name type="scientific">Thiohalophilus thiocyanatoxydans</name>
    <dbReference type="NCBI Taxonomy" id="381308"/>
    <lineage>
        <taxon>Bacteria</taxon>
        <taxon>Pseudomonadati</taxon>
        <taxon>Pseudomonadota</taxon>
        <taxon>Gammaproteobacteria</taxon>
        <taxon>Thiohalomonadales</taxon>
        <taxon>Thiohalophilaceae</taxon>
        <taxon>Thiohalophilus</taxon>
    </lineage>
</organism>
<evidence type="ECO:0000256" key="7">
    <source>
        <dbReference type="ARBA" id="ARBA00022695"/>
    </source>
</evidence>
<dbReference type="PANTHER" id="PTHR22749">
    <property type="entry name" value="RIBOFLAVIN KINASE/FMN ADENYLYLTRANSFERASE"/>
    <property type="match status" value="1"/>
</dbReference>
<dbReference type="Pfam" id="PF06574">
    <property type="entry name" value="FAD_syn"/>
    <property type="match status" value="1"/>
</dbReference>
<dbReference type="GO" id="GO:0005524">
    <property type="term" value="F:ATP binding"/>
    <property type="evidence" value="ECO:0007669"/>
    <property type="project" value="UniProtKB-UniRule"/>
</dbReference>
<dbReference type="EC" id="2.7.1.26" evidence="15"/>
<dbReference type="EC" id="2.7.7.2" evidence="15"/>
<dbReference type="AlphaFoldDB" id="A0A4R8IEB3"/>
<feature type="domain" description="Riboflavin kinase" evidence="16">
    <location>
        <begin position="183"/>
        <end position="308"/>
    </location>
</feature>
<evidence type="ECO:0000256" key="2">
    <source>
        <dbReference type="ARBA" id="ARBA00004726"/>
    </source>
</evidence>
<comment type="function">
    <text evidence="1">Catalyzes the phosphorylation of riboflavin to FMN followed by the adenylation of FMN to FAD.</text>
</comment>
<dbReference type="InterPro" id="IPR015865">
    <property type="entry name" value="Riboflavin_kinase_bac/euk"/>
</dbReference>
<dbReference type="EMBL" id="SOQX01000010">
    <property type="protein sequence ID" value="TDX97929.1"/>
    <property type="molecule type" value="Genomic_DNA"/>
</dbReference>
<dbReference type="NCBIfam" id="TIGR00083">
    <property type="entry name" value="ribF"/>
    <property type="match status" value="1"/>
</dbReference>
<dbReference type="NCBIfam" id="NF004160">
    <property type="entry name" value="PRK05627.1-3"/>
    <property type="match status" value="1"/>
</dbReference>
<dbReference type="FunFam" id="2.40.30.30:FF:000003">
    <property type="entry name" value="Riboflavin biosynthesis protein"/>
    <property type="match status" value="1"/>
</dbReference>
<accession>A0A4R8IEB3</accession>
<evidence type="ECO:0000256" key="11">
    <source>
        <dbReference type="ARBA" id="ARBA00022840"/>
    </source>
</evidence>
<dbReference type="SUPFAM" id="SSF52374">
    <property type="entry name" value="Nucleotidylyl transferase"/>
    <property type="match status" value="1"/>
</dbReference>
<evidence type="ECO:0000256" key="15">
    <source>
        <dbReference type="PIRNR" id="PIRNR004491"/>
    </source>
</evidence>
<dbReference type="CDD" id="cd02064">
    <property type="entry name" value="FAD_synthetase_N"/>
    <property type="match status" value="1"/>
</dbReference>
<reference evidence="17 18" key="1">
    <citation type="submission" date="2019-03" db="EMBL/GenBank/DDBJ databases">
        <title>Genomic Encyclopedia of Type Strains, Phase IV (KMG-IV): sequencing the most valuable type-strain genomes for metagenomic binning, comparative biology and taxonomic classification.</title>
        <authorList>
            <person name="Goeker M."/>
        </authorList>
    </citation>
    <scope>NUCLEOTIDE SEQUENCE [LARGE SCALE GENOMIC DNA]</scope>
    <source>
        <strain evidence="17 18">DSM 16326</strain>
    </source>
</reference>
<keyword evidence="8 15" id="KW-0547">Nucleotide-binding</keyword>
<evidence type="ECO:0000256" key="14">
    <source>
        <dbReference type="ARBA" id="ARBA00049494"/>
    </source>
</evidence>
<evidence type="ECO:0000256" key="1">
    <source>
        <dbReference type="ARBA" id="ARBA00002121"/>
    </source>
</evidence>
<dbReference type="NCBIfam" id="NF004159">
    <property type="entry name" value="PRK05627.1-2"/>
    <property type="match status" value="1"/>
</dbReference>
<dbReference type="Gene3D" id="2.40.30.30">
    <property type="entry name" value="Riboflavin kinase-like"/>
    <property type="match status" value="1"/>
</dbReference>
<dbReference type="InterPro" id="IPR004821">
    <property type="entry name" value="Cyt_trans-like"/>
</dbReference>
<comment type="pathway">
    <text evidence="3 15">Cofactor biosynthesis; FMN biosynthesis; FMN from riboflavin (ATP route): step 1/1.</text>
</comment>
<dbReference type="InterPro" id="IPR015864">
    <property type="entry name" value="FAD_synthase"/>
</dbReference>
<dbReference type="InterPro" id="IPR023465">
    <property type="entry name" value="Riboflavin_kinase_dom_sf"/>
</dbReference>
<evidence type="ECO:0000256" key="10">
    <source>
        <dbReference type="ARBA" id="ARBA00022827"/>
    </source>
</evidence>
<dbReference type="GO" id="GO:0009231">
    <property type="term" value="P:riboflavin biosynthetic process"/>
    <property type="evidence" value="ECO:0007669"/>
    <property type="project" value="InterPro"/>
</dbReference>
<proteinExistence type="inferred from homology"/>
<evidence type="ECO:0000256" key="8">
    <source>
        <dbReference type="ARBA" id="ARBA00022741"/>
    </source>
</evidence>
<comment type="catalytic activity">
    <reaction evidence="14 15">
        <text>FMN + ATP + H(+) = FAD + diphosphate</text>
        <dbReference type="Rhea" id="RHEA:17237"/>
        <dbReference type="ChEBI" id="CHEBI:15378"/>
        <dbReference type="ChEBI" id="CHEBI:30616"/>
        <dbReference type="ChEBI" id="CHEBI:33019"/>
        <dbReference type="ChEBI" id="CHEBI:57692"/>
        <dbReference type="ChEBI" id="CHEBI:58210"/>
        <dbReference type="EC" id="2.7.7.2"/>
    </reaction>
</comment>
<comment type="similarity">
    <text evidence="15">Belongs to the ribF family.</text>
</comment>
<dbReference type="Pfam" id="PF01687">
    <property type="entry name" value="Flavokinase"/>
    <property type="match status" value="1"/>
</dbReference>
<dbReference type="OrthoDB" id="9803667at2"/>
<dbReference type="GO" id="GO:0003919">
    <property type="term" value="F:FMN adenylyltransferase activity"/>
    <property type="evidence" value="ECO:0007669"/>
    <property type="project" value="UniProtKB-UniRule"/>
</dbReference>
<comment type="pathway">
    <text evidence="2 15">Cofactor biosynthesis; FAD biosynthesis; FAD from FMN: step 1/1.</text>
</comment>
<comment type="catalytic activity">
    <reaction evidence="13 15">
        <text>riboflavin + ATP = FMN + ADP + H(+)</text>
        <dbReference type="Rhea" id="RHEA:14357"/>
        <dbReference type="ChEBI" id="CHEBI:15378"/>
        <dbReference type="ChEBI" id="CHEBI:30616"/>
        <dbReference type="ChEBI" id="CHEBI:57986"/>
        <dbReference type="ChEBI" id="CHEBI:58210"/>
        <dbReference type="ChEBI" id="CHEBI:456216"/>
        <dbReference type="EC" id="2.7.1.26"/>
    </reaction>
</comment>
<dbReference type="InterPro" id="IPR002606">
    <property type="entry name" value="Riboflavin_kinase_bac"/>
</dbReference>
<dbReference type="NCBIfam" id="NF004163">
    <property type="entry name" value="PRK05627.1-6"/>
    <property type="match status" value="1"/>
</dbReference>
<dbReference type="PIRSF" id="PIRSF004491">
    <property type="entry name" value="FAD_Synth"/>
    <property type="match status" value="1"/>
</dbReference>
<dbReference type="SMART" id="SM00904">
    <property type="entry name" value="Flavokinase"/>
    <property type="match status" value="1"/>
</dbReference>
<dbReference type="UniPathway" id="UPA00277">
    <property type="reaction ID" value="UER00407"/>
</dbReference>
<dbReference type="GO" id="GO:0008531">
    <property type="term" value="F:riboflavin kinase activity"/>
    <property type="evidence" value="ECO:0007669"/>
    <property type="project" value="UniProtKB-UniRule"/>
</dbReference>
<dbReference type="RefSeq" id="WP_134085291.1">
    <property type="nucleotide sequence ID" value="NZ_SOQX01000010.1"/>
</dbReference>
<evidence type="ECO:0000256" key="6">
    <source>
        <dbReference type="ARBA" id="ARBA00022679"/>
    </source>
</evidence>
<evidence type="ECO:0000313" key="18">
    <source>
        <dbReference type="Proteomes" id="UP000294914"/>
    </source>
</evidence>
<evidence type="ECO:0000313" key="17">
    <source>
        <dbReference type="EMBL" id="TDX97929.1"/>
    </source>
</evidence>
<dbReference type="NCBIfam" id="NF004162">
    <property type="entry name" value="PRK05627.1-5"/>
    <property type="match status" value="1"/>
</dbReference>
<evidence type="ECO:0000256" key="13">
    <source>
        <dbReference type="ARBA" id="ARBA00047880"/>
    </source>
</evidence>
<keyword evidence="10 15" id="KW-0274">FAD</keyword>
<evidence type="ECO:0000256" key="5">
    <source>
        <dbReference type="ARBA" id="ARBA00022643"/>
    </source>
</evidence>
<dbReference type="UniPathway" id="UPA00276">
    <property type="reaction ID" value="UER00406"/>
</dbReference>
<dbReference type="PANTHER" id="PTHR22749:SF6">
    <property type="entry name" value="RIBOFLAVIN KINASE"/>
    <property type="match status" value="1"/>
</dbReference>
<keyword evidence="11 15" id="KW-0067">ATP-binding</keyword>
<dbReference type="GO" id="GO:0006747">
    <property type="term" value="P:FAD biosynthetic process"/>
    <property type="evidence" value="ECO:0007669"/>
    <property type="project" value="UniProtKB-UniRule"/>
</dbReference>
<dbReference type="Gene3D" id="3.40.50.620">
    <property type="entry name" value="HUPs"/>
    <property type="match status" value="1"/>
</dbReference>
<evidence type="ECO:0000259" key="16">
    <source>
        <dbReference type="SMART" id="SM00904"/>
    </source>
</evidence>
<evidence type="ECO:0000256" key="3">
    <source>
        <dbReference type="ARBA" id="ARBA00005201"/>
    </source>
</evidence>
<name>A0A4R8IEB3_9GAMM</name>
<dbReference type="Proteomes" id="UP000294914">
    <property type="component" value="Unassembled WGS sequence"/>
</dbReference>
<sequence>MELIRGLHNLRPRHHGCVATIGNFDGVHLGHQAVIGQLAEKADELCLPTVVITFEPQPLEYFKPEAAPSRLTRFREKLQALRRYAVDRVLCLPFNRKLSQLSPEAFIQQVLVDGLGVKYLVVGDDFRFGRDRAGTIDHLCAAGREHGFTVVNMHTFEIDGERVSSTRVRRALEAGDMSAAERLLGRDYRMSGRVAHGNRLGRQLGFPTANIHLHRQVTPLQGIFAVEVFGLEREPLQGAASLGNRPTVDDDARALLEVFILDFNQDIYGRHLQVSFRHKLRDEEKYDSLERLKQQIDTDVQQTRAYFAAHHKEHTERQNG</sequence>
<keyword evidence="4 15" id="KW-0285">Flavoprotein</keyword>
<dbReference type="NCBIfam" id="TIGR00125">
    <property type="entry name" value="cyt_tran_rel"/>
    <property type="match status" value="1"/>
</dbReference>
<keyword evidence="18" id="KW-1185">Reference proteome</keyword>
<evidence type="ECO:0000256" key="4">
    <source>
        <dbReference type="ARBA" id="ARBA00022630"/>
    </source>
</evidence>
<keyword evidence="7 15" id="KW-0548">Nucleotidyltransferase</keyword>
<dbReference type="InterPro" id="IPR014729">
    <property type="entry name" value="Rossmann-like_a/b/a_fold"/>
</dbReference>
<keyword evidence="5 15" id="KW-0288">FMN</keyword>
<comment type="caution">
    <text evidence="17">The sequence shown here is derived from an EMBL/GenBank/DDBJ whole genome shotgun (WGS) entry which is preliminary data.</text>
</comment>
<keyword evidence="6 15" id="KW-0808">Transferase</keyword>
<keyword evidence="9 15" id="KW-0418">Kinase</keyword>